<protein>
    <submittedName>
        <fullName evidence="2">Uncharacterized protein</fullName>
    </submittedName>
</protein>
<evidence type="ECO:0000313" key="2">
    <source>
        <dbReference type="EMBL" id="ASC72424.1"/>
    </source>
</evidence>
<feature type="region of interest" description="Disordered" evidence="1">
    <location>
        <begin position="30"/>
        <end position="62"/>
    </location>
</feature>
<feature type="compositionally biased region" description="Low complexity" evidence="1">
    <location>
        <begin position="30"/>
        <end position="60"/>
    </location>
</feature>
<dbReference type="KEGG" id="hhg:XM38_033810"/>
<name>A0A1Z3HQ32_9CYAN</name>
<reference evidence="2 3" key="1">
    <citation type="journal article" date="2016" name="Biochim. Biophys. Acta">
        <title>Characterization of red-shifted phycobilisomes isolated from the chlorophyll f-containing cyanobacterium Halomicronema hongdechloris.</title>
        <authorList>
            <person name="Li Y."/>
            <person name="Lin Y."/>
            <person name="Garvey C.J."/>
            <person name="Birch D."/>
            <person name="Corkery R.W."/>
            <person name="Loughlin P.C."/>
            <person name="Scheer H."/>
            <person name="Willows R.D."/>
            <person name="Chen M."/>
        </authorList>
    </citation>
    <scope>NUCLEOTIDE SEQUENCE [LARGE SCALE GENOMIC DNA]</scope>
    <source>
        <strain evidence="2 3">C2206</strain>
    </source>
</reference>
<dbReference type="Proteomes" id="UP000191901">
    <property type="component" value="Chromosome"/>
</dbReference>
<accession>A0A1Z3HQ32</accession>
<organism evidence="2 3">
    <name type="scientific">Halomicronema hongdechloris C2206</name>
    <dbReference type="NCBI Taxonomy" id="1641165"/>
    <lineage>
        <taxon>Bacteria</taxon>
        <taxon>Bacillati</taxon>
        <taxon>Cyanobacteriota</taxon>
        <taxon>Cyanophyceae</taxon>
        <taxon>Nodosilineales</taxon>
        <taxon>Nodosilineaceae</taxon>
        <taxon>Halomicronema</taxon>
    </lineage>
</organism>
<sequence length="249" mass="26043">MNGHEHMNARHLGISAGLLSLLLGTACGAPPDLPSDASAPGDSAPSPASPSTPSAIPSQPEAEADPIADFEPVVIPGERVGPITATTSRETLANLVGAEHLRDESIPVGEGFSEPATVVDLGPEYGVTLTWTDDSRTRIATARGFGSAWETPEGIGVGLSFAELKTILGSFQVYGFAWDYGGSVVLEGSDLNQYYGDLVLRLKPSQSAIDISPQAYQAVTGDSLFASDNPNLEALDLYVDEMIVYLIAP</sequence>
<proteinExistence type="predicted"/>
<gene>
    <name evidence="2" type="ORF">XM38_033810</name>
</gene>
<evidence type="ECO:0000256" key="1">
    <source>
        <dbReference type="SAM" id="MobiDB-lite"/>
    </source>
</evidence>
<keyword evidence="3" id="KW-1185">Reference proteome</keyword>
<dbReference type="AlphaFoldDB" id="A0A1Z3HQ32"/>
<evidence type="ECO:0000313" key="3">
    <source>
        <dbReference type="Proteomes" id="UP000191901"/>
    </source>
</evidence>
<dbReference type="EMBL" id="CP021983">
    <property type="protein sequence ID" value="ASC72424.1"/>
    <property type="molecule type" value="Genomic_DNA"/>
</dbReference>